<evidence type="ECO:0000313" key="2">
    <source>
        <dbReference type="Proteomes" id="UP001519305"/>
    </source>
</evidence>
<keyword evidence="2" id="KW-1185">Reference proteome</keyword>
<gene>
    <name evidence="1" type="ORF">JOF33_002025</name>
</gene>
<protein>
    <submittedName>
        <fullName evidence="1">Uncharacterized protein</fullName>
    </submittedName>
</protein>
<name>A0ABS4U9V1_9CORY</name>
<organism evidence="1 2">
    <name type="scientific">Corynebacterium freneyi</name>
    <dbReference type="NCBI Taxonomy" id="134034"/>
    <lineage>
        <taxon>Bacteria</taxon>
        <taxon>Bacillati</taxon>
        <taxon>Actinomycetota</taxon>
        <taxon>Actinomycetes</taxon>
        <taxon>Mycobacteriales</taxon>
        <taxon>Corynebacteriaceae</taxon>
        <taxon>Corynebacterium</taxon>
    </lineage>
</organism>
<proteinExistence type="predicted"/>
<dbReference type="RefSeq" id="WP_209653980.1">
    <property type="nucleotide sequence ID" value="NZ_CP047357.1"/>
</dbReference>
<reference evidence="1 2" key="1">
    <citation type="submission" date="2021-03" db="EMBL/GenBank/DDBJ databases">
        <title>Sequencing the genomes of 1000 actinobacteria strains.</title>
        <authorList>
            <person name="Klenk H.-P."/>
        </authorList>
    </citation>
    <scope>NUCLEOTIDE SEQUENCE [LARGE SCALE GENOMIC DNA]</scope>
    <source>
        <strain evidence="1 2">DSM 44506</strain>
    </source>
</reference>
<evidence type="ECO:0000313" key="1">
    <source>
        <dbReference type="EMBL" id="MBP2333326.1"/>
    </source>
</evidence>
<dbReference type="Proteomes" id="UP001519305">
    <property type="component" value="Unassembled WGS sequence"/>
</dbReference>
<sequence length="247" mass="26741">MTAAQTLLWDTAGRPGVDGAKGKLLKPEPGVCAITGEHFDVTADARRALGENFTDQSLWACHSGRVGPAALWCCSGTGKRSPRLWTWVCAPGEVLPDSHEKAPYRAPGLCLTNRANTRPVIDILAHPPKGEWVCAVAVSGQKHVLPYATTNNGDGEWTVRMEDTTLTHTPGQWRHVLGHVLALRRLGIPADAIKTGEPRFIKTPDALTEWRNHSTALAPYAGAPITDLALWCATKPILEDTNAYPHP</sequence>
<comment type="caution">
    <text evidence="1">The sequence shown here is derived from an EMBL/GenBank/DDBJ whole genome shotgun (WGS) entry which is preliminary data.</text>
</comment>
<accession>A0ABS4U9V1</accession>
<dbReference type="EMBL" id="JAGINY010000001">
    <property type="protein sequence ID" value="MBP2333326.1"/>
    <property type="molecule type" value="Genomic_DNA"/>
</dbReference>